<name>A0A8H3C4Q3_9AGAM</name>
<evidence type="ECO:0000313" key="2">
    <source>
        <dbReference type="Proteomes" id="UP000663843"/>
    </source>
</evidence>
<dbReference type="AlphaFoldDB" id="A0A8H3C4Q3"/>
<protein>
    <submittedName>
        <fullName evidence="1">Uncharacterized protein</fullName>
    </submittedName>
</protein>
<reference evidence="1" key="1">
    <citation type="submission" date="2021-01" db="EMBL/GenBank/DDBJ databases">
        <authorList>
            <person name="Kaushik A."/>
        </authorList>
    </citation>
    <scope>NUCLEOTIDE SEQUENCE</scope>
    <source>
        <strain evidence="1">AG2-2IIIB</strain>
    </source>
</reference>
<accession>A0A8H3C4Q3</accession>
<comment type="caution">
    <text evidence="1">The sequence shown here is derived from an EMBL/GenBank/DDBJ whole genome shotgun (WGS) entry which is preliminary data.</text>
</comment>
<sequence>MSGLPQFFDVEIVGDAVPAPHPIDLKAQVSESDGPTITPIGSRLYLDASTQKAWANNDMAAIVKEREQAAKDLSILYRNIEQGGENAWTKVKDAQSGKSYHLSWTDHTTMWCFVDKQPSGSDSTKTQDVVISIGIYSKNANTLGVSGYVWKNIPVAVPLDIISLVFVRWTGPLIREGITWTYEVAGKQLVEAAGDELAKLTEDSIAPSKGLSVAGVLCTLFPEALLPTNLPIRRQLLVVNVYNFDADHNWRSVMNHNDGGQVYNGEWKTDTVDPFAAGNKDHFPPGFTPAEESVSVVNCLSWAFQPDRVIFGLLGTAVFMSREDNKAGAAFKHASYILKDSEIGLEGVDGDTSEFDLELHYNADNWVKAQSVEVQSGSYKMTGYTPNLGRPDDGISSYFVNIGLPPPVASK</sequence>
<dbReference type="Proteomes" id="UP000663843">
    <property type="component" value="Unassembled WGS sequence"/>
</dbReference>
<evidence type="ECO:0000313" key="1">
    <source>
        <dbReference type="EMBL" id="CAE6473177.1"/>
    </source>
</evidence>
<proteinExistence type="predicted"/>
<organism evidence="1 2">
    <name type="scientific">Rhizoctonia solani</name>
    <dbReference type="NCBI Taxonomy" id="456999"/>
    <lineage>
        <taxon>Eukaryota</taxon>
        <taxon>Fungi</taxon>
        <taxon>Dikarya</taxon>
        <taxon>Basidiomycota</taxon>
        <taxon>Agaricomycotina</taxon>
        <taxon>Agaricomycetes</taxon>
        <taxon>Cantharellales</taxon>
        <taxon>Ceratobasidiaceae</taxon>
        <taxon>Rhizoctonia</taxon>
    </lineage>
</organism>
<gene>
    <name evidence="1" type="ORF">RDB_LOCUS109069</name>
</gene>
<dbReference type="EMBL" id="CAJMWT010003505">
    <property type="protein sequence ID" value="CAE6473177.1"/>
    <property type="molecule type" value="Genomic_DNA"/>
</dbReference>